<keyword evidence="3" id="KW-1185">Reference proteome</keyword>
<evidence type="ECO:0000313" key="2">
    <source>
        <dbReference type="EMBL" id="ATB46006.1"/>
    </source>
</evidence>
<accession>A0A250JS97</accession>
<dbReference type="AlphaFoldDB" id="A0A250JS97"/>
<dbReference type="OrthoDB" id="5502188at2"/>
<protein>
    <recommendedName>
        <fullName evidence="1">DUSAM domain-containing protein</fullName>
    </recommendedName>
</protein>
<dbReference type="InterPro" id="IPR011753">
    <property type="entry name" value="DUSAM_dom"/>
</dbReference>
<gene>
    <name evidence="2" type="ORF">MYMAC_001595</name>
</gene>
<feature type="domain" description="DUSAM" evidence="1">
    <location>
        <begin position="6"/>
        <end position="122"/>
    </location>
</feature>
<dbReference type="EMBL" id="CP022203">
    <property type="protein sequence ID" value="ATB46006.1"/>
    <property type="molecule type" value="Genomic_DNA"/>
</dbReference>
<evidence type="ECO:0000259" key="1">
    <source>
        <dbReference type="Pfam" id="PF09543"/>
    </source>
</evidence>
<reference evidence="2 3" key="1">
    <citation type="submission" date="2017-06" db="EMBL/GenBank/DDBJ databases">
        <title>Sequencing and comparative analysis of myxobacterial genomes.</title>
        <authorList>
            <person name="Rupp O."/>
            <person name="Goesmann A."/>
            <person name="Sogaard-Andersen L."/>
        </authorList>
    </citation>
    <scope>NUCLEOTIDE SEQUENCE [LARGE SCALE GENOMIC DNA]</scope>
    <source>
        <strain evidence="2 3">DSM 14697</strain>
    </source>
</reference>
<evidence type="ECO:0000313" key="3">
    <source>
        <dbReference type="Proteomes" id="UP000217343"/>
    </source>
</evidence>
<sequence>MSETVDWGPIRTLARRVPLGEERLALTMTEKALLKRTASEVGLSDGEAETALASEEGALGLLREEIRRIREGSRRHMEALARMYRHQDKGDVSSARQERREVLAVEVVPHYRAIAQEQLDDMAYEP</sequence>
<organism evidence="2 3">
    <name type="scientific">Corallococcus macrosporus DSM 14697</name>
    <dbReference type="NCBI Taxonomy" id="1189310"/>
    <lineage>
        <taxon>Bacteria</taxon>
        <taxon>Pseudomonadati</taxon>
        <taxon>Myxococcota</taxon>
        <taxon>Myxococcia</taxon>
        <taxon>Myxococcales</taxon>
        <taxon>Cystobacterineae</taxon>
        <taxon>Myxococcaceae</taxon>
        <taxon>Corallococcus</taxon>
    </lineage>
</organism>
<dbReference type="Pfam" id="PF09543">
    <property type="entry name" value="DUF2379"/>
    <property type="match status" value="1"/>
</dbReference>
<dbReference type="KEGG" id="mmas:MYMAC_001595"/>
<dbReference type="NCBIfam" id="TIGR02267">
    <property type="entry name" value="DUSAM domain"/>
    <property type="match status" value="1"/>
</dbReference>
<name>A0A250JS97_9BACT</name>
<dbReference type="Proteomes" id="UP000217343">
    <property type="component" value="Chromosome"/>
</dbReference>
<dbReference type="RefSeq" id="WP_095957638.1">
    <property type="nucleotide sequence ID" value="NZ_CP022203.1"/>
</dbReference>
<proteinExistence type="predicted"/>